<evidence type="ECO:0000313" key="1">
    <source>
        <dbReference type="EMBL" id="KAG2851697.1"/>
    </source>
</evidence>
<evidence type="ECO:0000313" key="3">
    <source>
        <dbReference type="EMBL" id="KAG2920320.1"/>
    </source>
</evidence>
<name>A0A329RW39_9STRA</name>
<evidence type="ECO:0000313" key="7">
    <source>
        <dbReference type="Proteomes" id="UP000251314"/>
    </source>
</evidence>
<comment type="caution">
    <text evidence="6">The sequence shown here is derived from an EMBL/GenBank/DDBJ whole genome shotgun (WGS) entry which is preliminary data.</text>
</comment>
<dbReference type="AlphaFoldDB" id="A0A329RW39"/>
<dbReference type="EMBL" id="RCML01000611">
    <property type="protein sequence ID" value="KAG2972638.1"/>
    <property type="molecule type" value="Genomic_DNA"/>
</dbReference>
<sequence length="179" mass="20316">MLSSVTLFQCTSVPTTLLRRRVAWFHLLMHSMTQLHILTLQLTQWTGKAVKPLRVHSVYPESMTHPMSQLIKTLQRLASRNDTPFQRDGPASLVDRVGNARHIGKGLCYHDDYCSDPQQPRTGRGMRHRQYRFGWLGRMMNSWEHRVVLITGVPDSVAAYAANVATMTCNTPGVVRNCA</sequence>
<dbReference type="Proteomes" id="UP000735874">
    <property type="component" value="Unassembled WGS sequence"/>
</dbReference>
<proteinExistence type="predicted"/>
<dbReference type="Proteomes" id="UP000251314">
    <property type="component" value="Unassembled WGS sequence"/>
</dbReference>
<organism evidence="6 7">
    <name type="scientific">Phytophthora cactorum</name>
    <dbReference type="NCBI Taxonomy" id="29920"/>
    <lineage>
        <taxon>Eukaryota</taxon>
        <taxon>Sar</taxon>
        <taxon>Stramenopiles</taxon>
        <taxon>Oomycota</taxon>
        <taxon>Peronosporomycetes</taxon>
        <taxon>Peronosporales</taxon>
        <taxon>Peronosporaceae</taxon>
        <taxon>Phytophthora</taxon>
    </lineage>
</organism>
<reference evidence="1" key="2">
    <citation type="submission" date="2018-10" db="EMBL/GenBank/DDBJ databases">
        <title>Effector identification in a new, highly contiguous assembly of the strawberry crown rot pathogen Phytophthora cactorum.</title>
        <authorList>
            <person name="Armitage A.D."/>
            <person name="Nellist C.F."/>
            <person name="Bates H."/>
            <person name="Vickerstaff R.J."/>
            <person name="Harrison R.J."/>
        </authorList>
    </citation>
    <scope>NUCLEOTIDE SEQUENCE</scope>
    <source>
        <strain evidence="1">15-7</strain>
        <strain evidence="2">4032</strain>
        <strain evidence="3">4040</strain>
        <strain evidence="4">P415</strain>
        <strain evidence="5">P421</strain>
    </source>
</reference>
<protein>
    <submittedName>
        <fullName evidence="6">Uncharacterized protein</fullName>
    </submittedName>
</protein>
<dbReference type="Proteomes" id="UP000774804">
    <property type="component" value="Unassembled WGS sequence"/>
</dbReference>
<dbReference type="EMBL" id="MJFZ01000569">
    <property type="protein sequence ID" value="RAW27378.1"/>
    <property type="molecule type" value="Genomic_DNA"/>
</dbReference>
<evidence type="ECO:0000313" key="6">
    <source>
        <dbReference type="EMBL" id="RAW27378.1"/>
    </source>
</evidence>
<dbReference type="EMBL" id="RCMI01000606">
    <property type="protein sequence ID" value="KAG2903957.1"/>
    <property type="molecule type" value="Genomic_DNA"/>
</dbReference>
<evidence type="ECO:0000313" key="2">
    <source>
        <dbReference type="EMBL" id="KAG2903957.1"/>
    </source>
</evidence>
<evidence type="ECO:0000313" key="4">
    <source>
        <dbReference type="EMBL" id="KAG2972638.1"/>
    </source>
</evidence>
<dbReference type="Proteomes" id="UP000697107">
    <property type="component" value="Unassembled WGS sequence"/>
</dbReference>
<keyword evidence="7" id="KW-1185">Reference proteome</keyword>
<reference evidence="6 7" key="1">
    <citation type="submission" date="2018-01" db="EMBL/GenBank/DDBJ databases">
        <title>Draft genome of the strawberry crown rot pathogen Phytophthora cactorum.</title>
        <authorList>
            <person name="Armitage A.D."/>
            <person name="Lysoe E."/>
            <person name="Nellist C.F."/>
            <person name="Harrison R.J."/>
            <person name="Brurberg M.B."/>
        </authorList>
    </citation>
    <scope>NUCLEOTIDE SEQUENCE [LARGE SCALE GENOMIC DNA]</scope>
    <source>
        <strain evidence="6 7">10300</strain>
    </source>
</reference>
<dbReference type="OrthoDB" id="10325638at2759"/>
<dbReference type="EMBL" id="RCMV01000582">
    <property type="protein sequence ID" value="KAG3215127.1"/>
    <property type="molecule type" value="Genomic_DNA"/>
</dbReference>
<dbReference type="Proteomes" id="UP000736787">
    <property type="component" value="Unassembled WGS sequence"/>
</dbReference>
<dbReference type="EMBL" id="RCMG01000590">
    <property type="protein sequence ID" value="KAG2851697.1"/>
    <property type="molecule type" value="Genomic_DNA"/>
</dbReference>
<gene>
    <name evidence="6" type="ORF">PC110_g16226</name>
    <name evidence="1" type="ORF">PC113_g15680</name>
    <name evidence="2" type="ORF">PC115_g15139</name>
    <name evidence="3" type="ORF">PC117_g16520</name>
    <name evidence="4" type="ORF">PC118_g15579</name>
    <name evidence="5" type="ORF">PC129_g13983</name>
</gene>
<dbReference type="VEuPathDB" id="FungiDB:PC110_g16226"/>
<evidence type="ECO:0000313" key="5">
    <source>
        <dbReference type="EMBL" id="KAG3215127.1"/>
    </source>
</evidence>
<accession>A0A329RW39</accession>
<dbReference type="EMBL" id="RCMK01000589">
    <property type="protein sequence ID" value="KAG2920320.1"/>
    <property type="molecule type" value="Genomic_DNA"/>
</dbReference>
<dbReference type="Proteomes" id="UP000760860">
    <property type="component" value="Unassembled WGS sequence"/>
</dbReference>